<comment type="similarity">
    <text evidence="2">Belongs to the 7S seed storage protein family.</text>
</comment>
<feature type="domain" description="Cupin type-1" evidence="5">
    <location>
        <begin position="331"/>
        <end position="504"/>
    </location>
</feature>
<dbReference type="Proteomes" id="UP000464620">
    <property type="component" value="Chromosome B09"/>
</dbReference>
<evidence type="ECO:0000259" key="5">
    <source>
        <dbReference type="SMART" id="SM00835"/>
    </source>
</evidence>
<evidence type="ECO:0000313" key="7">
    <source>
        <dbReference type="Proteomes" id="UP000464620"/>
    </source>
</evidence>
<feature type="domain" description="Cupin type-1" evidence="5">
    <location>
        <begin position="127"/>
        <end position="266"/>
    </location>
</feature>
<proteinExistence type="inferred from homology"/>
<gene>
    <name evidence="6" type="ORF">DS421_19g674660</name>
</gene>
<feature type="region of interest" description="Disordered" evidence="3">
    <location>
        <begin position="310"/>
        <end position="338"/>
    </location>
</feature>
<dbReference type="InterPro" id="IPR014710">
    <property type="entry name" value="RmlC-like_jellyroll"/>
</dbReference>
<evidence type="ECO:0000313" key="6">
    <source>
        <dbReference type="EMBL" id="QHN79993.1"/>
    </source>
</evidence>
<feature type="compositionally biased region" description="Basic and acidic residues" evidence="3">
    <location>
        <begin position="88"/>
        <end position="113"/>
    </location>
</feature>
<feature type="region of interest" description="Disordered" evidence="3">
    <location>
        <begin position="405"/>
        <end position="430"/>
    </location>
</feature>
<dbReference type="Gene3D" id="2.60.120.10">
    <property type="entry name" value="Jelly Rolls"/>
    <property type="match status" value="2"/>
</dbReference>
<evidence type="ECO:0000256" key="3">
    <source>
        <dbReference type="SAM" id="MobiDB-lite"/>
    </source>
</evidence>
<dbReference type="CDD" id="cd02244">
    <property type="entry name" value="cupin_7S_vicilin-like_N"/>
    <property type="match status" value="1"/>
</dbReference>
<dbReference type="CDD" id="cd02245">
    <property type="entry name" value="cupin_7S_vicilin-like_C"/>
    <property type="match status" value="1"/>
</dbReference>
<dbReference type="EMBL" id="CP031001">
    <property type="protein sequence ID" value="QHN79993.1"/>
    <property type="molecule type" value="Genomic_DNA"/>
</dbReference>
<dbReference type="PANTHER" id="PTHR31189:SF41">
    <property type="entry name" value="VICILIN C72"/>
    <property type="match status" value="1"/>
</dbReference>
<feature type="region of interest" description="Disordered" evidence="3">
    <location>
        <begin position="510"/>
        <end position="559"/>
    </location>
</feature>
<dbReference type="InterPro" id="IPR050253">
    <property type="entry name" value="Seed_Storage-Functional"/>
</dbReference>
<evidence type="ECO:0000256" key="1">
    <source>
        <dbReference type="ARBA" id="ARBA00022729"/>
    </source>
</evidence>
<feature type="compositionally biased region" description="Basic and acidic residues" evidence="3">
    <location>
        <begin position="120"/>
        <end position="131"/>
    </location>
</feature>
<protein>
    <submittedName>
        <fullName evidence="6">Allergen Ara h 1, clone P41B</fullName>
    </submittedName>
</protein>
<dbReference type="SMART" id="SM00835">
    <property type="entry name" value="Cupin_1"/>
    <property type="match status" value="2"/>
</dbReference>
<organism evidence="6 7">
    <name type="scientific">Arachis hypogaea</name>
    <name type="common">Peanut</name>
    <dbReference type="NCBI Taxonomy" id="3818"/>
    <lineage>
        <taxon>Eukaryota</taxon>
        <taxon>Viridiplantae</taxon>
        <taxon>Streptophyta</taxon>
        <taxon>Embryophyta</taxon>
        <taxon>Tracheophyta</taxon>
        <taxon>Spermatophyta</taxon>
        <taxon>Magnoliopsida</taxon>
        <taxon>eudicotyledons</taxon>
        <taxon>Gunneridae</taxon>
        <taxon>Pentapetalae</taxon>
        <taxon>rosids</taxon>
        <taxon>fabids</taxon>
        <taxon>Fabales</taxon>
        <taxon>Fabaceae</taxon>
        <taxon>Papilionoideae</taxon>
        <taxon>50 kb inversion clade</taxon>
        <taxon>dalbergioids sensu lato</taxon>
        <taxon>Dalbergieae</taxon>
        <taxon>Pterocarpus clade</taxon>
        <taxon>Arachis</taxon>
    </lineage>
</organism>
<name>A0A6B9VEU6_ARAHY</name>
<feature type="compositionally biased region" description="Acidic residues" evidence="3">
    <location>
        <begin position="415"/>
        <end position="424"/>
    </location>
</feature>
<feature type="compositionally biased region" description="Basic and acidic residues" evidence="3">
    <location>
        <begin position="405"/>
        <end position="414"/>
    </location>
</feature>
<feature type="signal peptide" evidence="4">
    <location>
        <begin position="1"/>
        <end position="25"/>
    </location>
</feature>
<dbReference type="InterPro" id="IPR006045">
    <property type="entry name" value="Cupin_1"/>
</dbReference>
<feature type="chain" id="PRO_5025346260" evidence="4">
    <location>
        <begin position="26"/>
        <end position="559"/>
    </location>
</feature>
<keyword evidence="1 4" id="KW-0732">Signal</keyword>
<dbReference type="InterPro" id="IPR011051">
    <property type="entry name" value="RmlC_Cupin_sf"/>
</dbReference>
<evidence type="ECO:0000256" key="2">
    <source>
        <dbReference type="ARBA" id="ARBA00023597"/>
    </source>
</evidence>
<reference evidence="6 7" key="1">
    <citation type="submission" date="2020-01" db="EMBL/GenBank/DDBJ databases">
        <title>Genome sequence of Arachis hypogaea, cultivar Shitouqi.</title>
        <authorList>
            <person name="Zhuang W."/>
            <person name="Chen H."/>
            <person name="Varshney R."/>
            <person name="Wang D."/>
            <person name="Ming R."/>
        </authorList>
    </citation>
    <scope>NUCLEOTIDE SEQUENCE [LARGE SCALE GENOMIC DNA]</scope>
    <source>
        <tissue evidence="6">Young leaf</tissue>
    </source>
</reference>
<dbReference type="Pfam" id="PF00190">
    <property type="entry name" value="Cupin_1"/>
    <property type="match status" value="2"/>
</dbReference>
<dbReference type="FunFam" id="2.60.120.10:FF:000162">
    <property type="entry name" value="Beta-conglycinin beta subunit 1"/>
    <property type="match status" value="1"/>
</dbReference>
<dbReference type="SUPFAM" id="SSF51182">
    <property type="entry name" value="RmlC-like cupins"/>
    <property type="match status" value="2"/>
</dbReference>
<feature type="compositionally biased region" description="Low complexity" evidence="3">
    <location>
        <begin position="520"/>
        <end position="529"/>
    </location>
</feature>
<dbReference type="PANTHER" id="PTHR31189">
    <property type="entry name" value="OS03G0336100 PROTEIN-RELATED"/>
    <property type="match status" value="1"/>
</dbReference>
<sequence>MRGRVSPLMLLLGILVLASVSATHAKSSPYQKKTENPCAQRCLQSCQQEPDDLKQKACESRCTKLEYDPRCVYDPRGHTGTTNQRSPPGERTRGRQPGDYDDDRRQPRREEGGRWGPAGPREREREEDWRQPREDWRQFQNLQNHRIVQIEAKPNTLVLPKHADADNILVIQQGQATVTVANGNNRKSFNLDEGHALRIPSGFISYILNRHDNQNLRVAKISMPVNTPGQFEDFFPASSRDQSSYLQGFSRNTLEAAFNAEFNEIRRVLLEENAGGEQEERGQRRWSTRSSENNEGVIVKVSKEHVEELTKHAKSVSKKGSEEEGDITNPINLREGEPDLSNNFGKLFEVKPDKKNPQLQDLDMMLTCVEIKEGALMLPHFNSKAMVIVVVNKGTGNLELVAVRKEQQQRGRREEEEDEDEEEEGSNREVRRYTARLKEGDVFIMPAAHPVAINASSELHLLGFGINAENNHRIFLAGDKDNVIDQIEKQAKDLAFPGSGEQVEKLIKNQKESHFVSARPQSQSQSPSSPEKESPEKEDQEEENQGGKGPLLSILKAFN</sequence>
<accession>A0A6B9VEU6</accession>
<dbReference type="AlphaFoldDB" id="A0A6B9VEU6"/>
<feature type="region of interest" description="Disordered" evidence="3">
    <location>
        <begin position="72"/>
        <end position="131"/>
    </location>
</feature>
<evidence type="ECO:0000256" key="4">
    <source>
        <dbReference type="SAM" id="SignalP"/>
    </source>
</evidence>